<reference evidence="8" key="2">
    <citation type="journal article" date="2021" name="Front. Microbiol.">
        <title>Comprehensive Comparative Genomics and Phenotyping of Methylobacterium Species.</title>
        <authorList>
            <person name="Alessa O."/>
            <person name="Ogura Y."/>
            <person name="Fujitani Y."/>
            <person name="Takami H."/>
            <person name="Hayashi T."/>
            <person name="Sahin N."/>
            <person name="Tani A."/>
        </authorList>
    </citation>
    <scope>NUCLEOTIDE SEQUENCE</scope>
    <source>
        <strain evidence="8">DSM 22415</strain>
    </source>
</reference>
<evidence type="ECO:0000256" key="2">
    <source>
        <dbReference type="ARBA" id="ARBA00022694"/>
    </source>
</evidence>
<dbReference type="AlphaFoldDB" id="A0A564FXP5"/>
<organism evidence="9 10">
    <name type="scientific">Methylobacterium dankookense</name>
    <dbReference type="NCBI Taxonomy" id="560405"/>
    <lineage>
        <taxon>Bacteria</taxon>
        <taxon>Pseudomonadati</taxon>
        <taxon>Pseudomonadota</taxon>
        <taxon>Alphaproteobacteria</taxon>
        <taxon>Hyphomicrobiales</taxon>
        <taxon>Methylobacteriaceae</taxon>
        <taxon>Methylobacterium</taxon>
    </lineage>
</organism>
<reference evidence="9 10" key="1">
    <citation type="submission" date="2019-06" db="EMBL/GenBank/DDBJ databases">
        <authorList>
            <person name="Rodrigo-Torres L."/>
            <person name="Arahal R. D."/>
            <person name="Lucena T."/>
        </authorList>
    </citation>
    <scope>NUCLEOTIDE SEQUENCE [LARGE SCALE GENOMIC DNA]</scope>
    <source>
        <strain evidence="9 10">SW08-7</strain>
    </source>
</reference>
<comment type="similarity">
    <text evidence="6">Belongs to the tRNA(Ile)-lysidine synthase family.</text>
</comment>
<protein>
    <recommendedName>
        <fullName evidence="6">tRNA(Ile)-lysidine synthase</fullName>
        <ecNumber evidence="6">6.3.4.19</ecNumber>
    </recommendedName>
    <alternativeName>
        <fullName evidence="6">tRNA(Ile)-2-lysyl-cytidine synthase</fullName>
    </alternativeName>
    <alternativeName>
        <fullName evidence="6">tRNA(Ile)-lysidine synthetase</fullName>
    </alternativeName>
</protein>
<comment type="catalytic activity">
    <reaction evidence="5 6">
        <text>cytidine(34) in tRNA(Ile2) + L-lysine + ATP = lysidine(34) in tRNA(Ile2) + AMP + diphosphate + H(+)</text>
        <dbReference type="Rhea" id="RHEA:43744"/>
        <dbReference type="Rhea" id="RHEA-COMP:10625"/>
        <dbReference type="Rhea" id="RHEA-COMP:10670"/>
        <dbReference type="ChEBI" id="CHEBI:15378"/>
        <dbReference type="ChEBI" id="CHEBI:30616"/>
        <dbReference type="ChEBI" id="CHEBI:32551"/>
        <dbReference type="ChEBI" id="CHEBI:33019"/>
        <dbReference type="ChEBI" id="CHEBI:82748"/>
        <dbReference type="ChEBI" id="CHEBI:83665"/>
        <dbReference type="ChEBI" id="CHEBI:456215"/>
        <dbReference type="EC" id="6.3.4.19"/>
    </reaction>
</comment>
<accession>A0A564FXP5</accession>
<keyword evidence="2 6" id="KW-0819">tRNA processing</keyword>
<evidence type="ECO:0000313" key="8">
    <source>
        <dbReference type="EMBL" id="GJD59416.1"/>
    </source>
</evidence>
<evidence type="ECO:0000256" key="4">
    <source>
        <dbReference type="ARBA" id="ARBA00022840"/>
    </source>
</evidence>
<evidence type="ECO:0000256" key="6">
    <source>
        <dbReference type="HAMAP-Rule" id="MF_01161"/>
    </source>
</evidence>
<dbReference type="GO" id="GO:0006400">
    <property type="term" value="P:tRNA modification"/>
    <property type="evidence" value="ECO:0007669"/>
    <property type="project" value="UniProtKB-UniRule"/>
</dbReference>
<evidence type="ECO:0000259" key="7">
    <source>
        <dbReference type="Pfam" id="PF01171"/>
    </source>
</evidence>
<gene>
    <name evidence="6 9" type="primary">tilS</name>
    <name evidence="8" type="ORF">IFDJLNFL_5344</name>
    <name evidence="9" type="ORF">MTDSW087_02200</name>
</gene>
<feature type="domain" description="tRNA(Ile)-lysidine/2-thiocytidine synthase N-terminal" evidence="7">
    <location>
        <begin position="31"/>
        <end position="206"/>
    </location>
</feature>
<evidence type="ECO:0000313" key="10">
    <source>
        <dbReference type="Proteomes" id="UP000401717"/>
    </source>
</evidence>
<evidence type="ECO:0000313" key="11">
    <source>
        <dbReference type="Proteomes" id="UP001055303"/>
    </source>
</evidence>
<dbReference type="Proteomes" id="UP000401717">
    <property type="component" value="Unassembled WGS sequence"/>
</dbReference>
<dbReference type="EC" id="6.3.4.19" evidence="6"/>
<dbReference type="HAMAP" id="MF_01161">
    <property type="entry name" value="tRNA_Ile_lys_synt"/>
    <property type="match status" value="1"/>
</dbReference>
<evidence type="ECO:0000256" key="1">
    <source>
        <dbReference type="ARBA" id="ARBA00022598"/>
    </source>
</evidence>
<dbReference type="InterPro" id="IPR014729">
    <property type="entry name" value="Rossmann-like_a/b/a_fold"/>
</dbReference>
<dbReference type="GO" id="GO:0032267">
    <property type="term" value="F:tRNA(Ile)-lysidine synthase activity"/>
    <property type="evidence" value="ECO:0007669"/>
    <property type="project" value="UniProtKB-EC"/>
</dbReference>
<dbReference type="InterPro" id="IPR012094">
    <property type="entry name" value="tRNA_Ile_lys_synt"/>
</dbReference>
<dbReference type="Gene3D" id="3.40.50.620">
    <property type="entry name" value="HUPs"/>
    <property type="match status" value="1"/>
</dbReference>
<dbReference type="Proteomes" id="UP001055303">
    <property type="component" value="Unassembled WGS sequence"/>
</dbReference>
<comment type="function">
    <text evidence="6">Ligates lysine onto the cytidine present at position 34 of the AUA codon-specific tRNA(Ile) that contains the anticodon CAU, in an ATP-dependent manner. Cytidine is converted to lysidine, thus changing the amino acid specificity of the tRNA from methionine to isoleucine.</text>
</comment>
<keyword evidence="3 6" id="KW-0547">Nucleotide-binding</keyword>
<dbReference type="Pfam" id="PF01171">
    <property type="entry name" value="ATP_bind_3"/>
    <property type="match status" value="1"/>
</dbReference>
<dbReference type="SUPFAM" id="SSF82829">
    <property type="entry name" value="MesJ substrate recognition domain-like"/>
    <property type="match status" value="1"/>
</dbReference>
<dbReference type="GO" id="GO:0005737">
    <property type="term" value="C:cytoplasm"/>
    <property type="evidence" value="ECO:0007669"/>
    <property type="project" value="UniProtKB-SubCell"/>
</dbReference>
<dbReference type="EMBL" id="BPQI01000208">
    <property type="protein sequence ID" value="GJD59416.1"/>
    <property type="molecule type" value="Genomic_DNA"/>
</dbReference>
<dbReference type="NCBIfam" id="TIGR02432">
    <property type="entry name" value="lysidine_TilS_N"/>
    <property type="match status" value="1"/>
</dbReference>
<dbReference type="Gene3D" id="1.20.59.20">
    <property type="match status" value="1"/>
</dbReference>
<keyword evidence="6" id="KW-0963">Cytoplasm</keyword>
<keyword evidence="11" id="KW-1185">Reference proteome</keyword>
<dbReference type="SUPFAM" id="SSF52402">
    <property type="entry name" value="Adenine nucleotide alpha hydrolases-like"/>
    <property type="match status" value="1"/>
</dbReference>
<dbReference type="EMBL" id="CABFVH010000011">
    <property type="protein sequence ID" value="VUF12508.1"/>
    <property type="molecule type" value="Genomic_DNA"/>
</dbReference>
<evidence type="ECO:0000256" key="5">
    <source>
        <dbReference type="ARBA" id="ARBA00048539"/>
    </source>
</evidence>
<name>A0A564FXP5_9HYPH</name>
<dbReference type="PANTHER" id="PTHR43033">
    <property type="entry name" value="TRNA(ILE)-LYSIDINE SYNTHASE-RELATED"/>
    <property type="match status" value="1"/>
</dbReference>
<comment type="domain">
    <text evidence="6">The N-terminal region contains the highly conserved SGGXDS motif, predicted to be a P-loop motif involved in ATP binding.</text>
</comment>
<keyword evidence="4 6" id="KW-0067">ATP-binding</keyword>
<dbReference type="PANTHER" id="PTHR43033:SF1">
    <property type="entry name" value="TRNA(ILE)-LYSIDINE SYNTHASE-RELATED"/>
    <property type="match status" value="1"/>
</dbReference>
<dbReference type="RefSeq" id="WP_144763722.1">
    <property type="nucleotide sequence ID" value="NZ_BPQI01000208.1"/>
</dbReference>
<dbReference type="GO" id="GO:0005524">
    <property type="term" value="F:ATP binding"/>
    <property type="evidence" value="ECO:0007669"/>
    <property type="project" value="UniProtKB-UniRule"/>
</dbReference>
<sequence>MSGGDTAARPAAPTAERLEAALAPYLRAGCLLAVSGGPDSTALMHAAAAAPHAGLAVATVDHGLRPEARAEAETVARQADTLGLPHRILAWAGPHPRSGIQAAARAARYRLLAEHAAEIGAAFLLTAHTLDDQAETVLMRLARGSGPAGLAGMRPERNLGPGLVLARPLLAFPKADLVAWCEGRGIAYLRDPSNADERFARARLRRLRPLLEGEGLTAERLARLAERAARDDDALREIAQDALGRLAAEDARRLDGRALARLPAAVALRVLDLALTQAGGGEGRLERLERLLAEILPALAAGARLRRTFRGLLVAVDAGGTIRLAPAPPRRAAGPPELLGKG</sequence>
<dbReference type="OrthoDB" id="9807403at2"/>
<evidence type="ECO:0000313" key="9">
    <source>
        <dbReference type="EMBL" id="VUF12508.1"/>
    </source>
</evidence>
<feature type="binding site" evidence="6">
    <location>
        <begin position="35"/>
        <end position="40"/>
    </location>
    <ligand>
        <name>ATP</name>
        <dbReference type="ChEBI" id="CHEBI:30616"/>
    </ligand>
</feature>
<reference evidence="8" key="3">
    <citation type="submission" date="2021-08" db="EMBL/GenBank/DDBJ databases">
        <authorList>
            <person name="Tani A."/>
            <person name="Ola A."/>
            <person name="Ogura Y."/>
            <person name="Katsura K."/>
            <person name="Hayashi T."/>
        </authorList>
    </citation>
    <scope>NUCLEOTIDE SEQUENCE</scope>
    <source>
        <strain evidence="8">DSM 22415</strain>
    </source>
</reference>
<evidence type="ECO:0000256" key="3">
    <source>
        <dbReference type="ARBA" id="ARBA00022741"/>
    </source>
</evidence>
<comment type="subcellular location">
    <subcellularLocation>
        <location evidence="6">Cytoplasm</location>
    </subcellularLocation>
</comment>
<dbReference type="InterPro" id="IPR011063">
    <property type="entry name" value="TilS/TtcA_N"/>
</dbReference>
<dbReference type="InterPro" id="IPR012795">
    <property type="entry name" value="tRNA_Ile_lys_synt_N"/>
</dbReference>
<dbReference type="CDD" id="cd01992">
    <property type="entry name" value="TilS_N"/>
    <property type="match status" value="1"/>
</dbReference>
<keyword evidence="1 6" id="KW-0436">Ligase</keyword>
<proteinExistence type="inferred from homology"/>